<dbReference type="PROSITE" id="PS00356">
    <property type="entry name" value="HTH_LACI_1"/>
    <property type="match status" value="1"/>
</dbReference>
<evidence type="ECO:0000259" key="6">
    <source>
        <dbReference type="PROSITE" id="PS50932"/>
    </source>
</evidence>
<dbReference type="PROSITE" id="PS50932">
    <property type="entry name" value="HTH_LACI_2"/>
    <property type="match status" value="1"/>
</dbReference>
<gene>
    <name evidence="7" type="ORF">GB883_06440</name>
</gene>
<comment type="caution">
    <text evidence="7">The sequence shown here is derived from an EMBL/GenBank/DDBJ whole genome shotgun (WGS) entry which is preliminary data.</text>
</comment>
<dbReference type="InterPro" id="IPR010982">
    <property type="entry name" value="Lambda_DNA-bd_dom_sf"/>
</dbReference>
<dbReference type="SUPFAM" id="SSF53822">
    <property type="entry name" value="Periplasmic binding protein-like I"/>
    <property type="match status" value="1"/>
</dbReference>
<dbReference type="PANTHER" id="PTHR30146">
    <property type="entry name" value="LACI-RELATED TRANSCRIPTIONAL REPRESSOR"/>
    <property type="match status" value="1"/>
</dbReference>
<keyword evidence="1" id="KW-0678">Repressor</keyword>
<sequence>MTTIREVAEHAGVSAATVSRALSGHEAVSPDTRARVQAVADRLGYRPSLVAAAMRTGRTGTIGLVIGDITNPFMTLLAFHVEQEVRRRGWVLAMANGMEDPTQQEAVTDMLLRQQVDGLLLVPAGPPTPRMRSLVGGATPVVFLDRRPAAEVPYSVFVDPASALLDVARHLAREGYERPAIIAGPRQASTGRGRAQAAVDALGRAGYDVDGVRVLEGDFSQHSGRRAMRDLLEAPRRPDAVIALSNLLTLGAMEVLQEQGLAIGEQVGLVSFDDDTWFHVTRPSISAVRQPVAELAAAGVEALASILEGRPPEAPNLVITGAEFIARGSTSRGRSARDGGPGHETGGPP</sequence>
<evidence type="ECO:0000256" key="2">
    <source>
        <dbReference type="ARBA" id="ARBA00023015"/>
    </source>
</evidence>
<dbReference type="InterPro" id="IPR046335">
    <property type="entry name" value="LacI/GalR-like_sensor"/>
</dbReference>
<protein>
    <submittedName>
        <fullName evidence="7">LacI family DNA-binding transcriptional regulator</fullName>
    </submittedName>
</protein>
<dbReference type="SMART" id="SM00354">
    <property type="entry name" value="HTH_LACI"/>
    <property type="match status" value="1"/>
</dbReference>
<dbReference type="EMBL" id="WHJE01000019">
    <property type="protein sequence ID" value="KAE8764927.1"/>
    <property type="molecule type" value="Genomic_DNA"/>
</dbReference>
<dbReference type="Pfam" id="PF00356">
    <property type="entry name" value="LacI"/>
    <property type="match status" value="1"/>
</dbReference>
<dbReference type="RefSeq" id="WP_152203932.1">
    <property type="nucleotide sequence ID" value="NZ_VUKF01000038.1"/>
</dbReference>
<feature type="region of interest" description="Disordered" evidence="5">
    <location>
        <begin position="328"/>
        <end position="349"/>
    </location>
</feature>
<dbReference type="PANTHER" id="PTHR30146:SF148">
    <property type="entry name" value="HTH-TYPE TRANSCRIPTIONAL REPRESSOR PURR-RELATED"/>
    <property type="match status" value="1"/>
</dbReference>
<proteinExistence type="predicted"/>
<dbReference type="InterPro" id="IPR028082">
    <property type="entry name" value="Peripla_BP_I"/>
</dbReference>
<dbReference type="Gene3D" id="1.10.260.40">
    <property type="entry name" value="lambda repressor-like DNA-binding domains"/>
    <property type="match status" value="1"/>
</dbReference>
<keyword evidence="8" id="KW-1185">Reference proteome</keyword>
<dbReference type="CDD" id="cd06267">
    <property type="entry name" value="PBP1_LacI_sugar_binding-like"/>
    <property type="match status" value="1"/>
</dbReference>
<dbReference type="SUPFAM" id="SSF47413">
    <property type="entry name" value="lambda repressor-like DNA-binding domains"/>
    <property type="match status" value="1"/>
</dbReference>
<dbReference type="Gene3D" id="3.40.50.2300">
    <property type="match status" value="2"/>
</dbReference>
<evidence type="ECO:0000313" key="8">
    <source>
        <dbReference type="Proteomes" id="UP000451860"/>
    </source>
</evidence>
<evidence type="ECO:0000256" key="3">
    <source>
        <dbReference type="ARBA" id="ARBA00023125"/>
    </source>
</evidence>
<evidence type="ECO:0000256" key="1">
    <source>
        <dbReference type="ARBA" id="ARBA00022491"/>
    </source>
</evidence>
<dbReference type="GO" id="GO:0003700">
    <property type="term" value="F:DNA-binding transcription factor activity"/>
    <property type="evidence" value="ECO:0007669"/>
    <property type="project" value="TreeGrafter"/>
</dbReference>
<accession>A0A7J5URH0</accession>
<dbReference type="Proteomes" id="UP000451860">
    <property type="component" value="Unassembled WGS sequence"/>
</dbReference>
<keyword evidence="3 7" id="KW-0238">DNA-binding</keyword>
<organism evidence="7 8">
    <name type="scientific">Georgenia thermotolerans</name>
    <dbReference type="NCBI Taxonomy" id="527326"/>
    <lineage>
        <taxon>Bacteria</taxon>
        <taxon>Bacillati</taxon>
        <taxon>Actinomycetota</taxon>
        <taxon>Actinomycetes</taxon>
        <taxon>Micrococcales</taxon>
        <taxon>Bogoriellaceae</taxon>
        <taxon>Georgenia</taxon>
    </lineage>
</organism>
<keyword evidence="2" id="KW-0805">Transcription regulation</keyword>
<evidence type="ECO:0000256" key="5">
    <source>
        <dbReference type="SAM" id="MobiDB-lite"/>
    </source>
</evidence>
<keyword evidence="4" id="KW-0804">Transcription</keyword>
<dbReference type="OrthoDB" id="37081at2"/>
<reference evidence="7 8" key="1">
    <citation type="submission" date="2019-10" db="EMBL/GenBank/DDBJ databases">
        <title>Georgenia wutianyii sp. nov. and Georgenia yuyongxinii sp. nov. isolated from plateau pika (Ochotona curzoniae) in the Qinghai-Tibet plateau of China.</title>
        <authorList>
            <person name="Tian Z."/>
        </authorList>
    </citation>
    <scope>NUCLEOTIDE SEQUENCE [LARGE SCALE GENOMIC DNA]</scope>
    <source>
        <strain evidence="7 8">DSM 21501</strain>
    </source>
</reference>
<dbReference type="InterPro" id="IPR000843">
    <property type="entry name" value="HTH_LacI"/>
</dbReference>
<name>A0A7J5URH0_9MICO</name>
<dbReference type="GO" id="GO:0000976">
    <property type="term" value="F:transcription cis-regulatory region binding"/>
    <property type="evidence" value="ECO:0007669"/>
    <property type="project" value="TreeGrafter"/>
</dbReference>
<feature type="domain" description="HTH lacI-type" evidence="6">
    <location>
        <begin position="2"/>
        <end position="56"/>
    </location>
</feature>
<evidence type="ECO:0000256" key="4">
    <source>
        <dbReference type="ARBA" id="ARBA00023163"/>
    </source>
</evidence>
<evidence type="ECO:0000313" key="7">
    <source>
        <dbReference type="EMBL" id="KAE8764927.1"/>
    </source>
</evidence>
<dbReference type="Pfam" id="PF13377">
    <property type="entry name" value="Peripla_BP_3"/>
    <property type="match status" value="1"/>
</dbReference>
<dbReference type="AlphaFoldDB" id="A0A7J5URH0"/>
<dbReference type="CDD" id="cd01392">
    <property type="entry name" value="HTH_LacI"/>
    <property type="match status" value="1"/>
</dbReference>